<evidence type="ECO:0000313" key="2">
    <source>
        <dbReference type="Proteomes" id="UP000076088"/>
    </source>
</evidence>
<dbReference type="Proteomes" id="UP000076088">
    <property type="component" value="Chromosome"/>
</dbReference>
<dbReference type="EMBL" id="CP013344">
    <property type="protein sequence ID" value="AMU87984.1"/>
    <property type="molecule type" value="Genomic_DNA"/>
</dbReference>
<dbReference type="PANTHER" id="PTHR36451:SF1">
    <property type="entry name" value="OMEGA-HYDROXY-BETA-DIHYDROMENAQUINONE-9 SULFOTRANSFERASE STF3"/>
    <property type="match status" value="1"/>
</dbReference>
<proteinExistence type="predicted"/>
<reference evidence="1 2" key="2">
    <citation type="journal article" date="2016" name="Genome Announc.">
        <title>Complete Genome Sequence of Sphingopyxis macrogoltabida Strain 203N (NBRC 111659), a Polyethylene Glycol Degrader.</title>
        <authorList>
            <person name="Ohtsubo Y."/>
            <person name="Nonoyama S."/>
            <person name="Nagata Y."/>
            <person name="Numata M."/>
            <person name="Tsuchikane K."/>
            <person name="Hosoyama A."/>
            <person name="Yamazoe A."/>
            <person name="Tsuda M."/>
            <person name="Fujita N."/>
            <person name="Kawai F."/>
        </authorList>
    </citation>
    <scope>NUCLEOTIDE SEQUENCE [LARGE SCALE GENOMIC DNA]</scope>
    <source>
        <strain evidence="1 2">203N</strain>
    </source>
</reference>
<evidence type="ECO:0008006" key="3">
    <source>
        <dbReference type="Google" id="ProtNLM"/>
    </source>
</evidence>
<keyword evidence="2" id="KW-1185">Reference proteome</keyword>
<protein>
    <recommendedName>
        <fullName evidence="3">Sulfotransferase</fullName>
    </recommendedName>
</protein>
<dbReference type="Pfam" id="PF13469">
    <property type="entry name" value="Sulfotransfer_3"/>
    <property type="match status" value="1"/>
</dbReference>
<sequence>MTGFDTADGARALAEARATSGIDRREPEDFVAALDAFYHFARRGTPDEAGFAQLDAMAQRLLVNRLRFADDLARHPEILDENVADPIVVIGFPRSGTTVLQRMMSADPAMQSLKFWRLLNPAPFPGEAPHEPGGRLVFAEAVADAIRTGNPALHAAHPAVADDADEDWNLHHLSFQHVGHIYTGVPDADYLEYLRTLPRRPSYAYVADLLRYLQWQDGGRRGRKWILKSPVHVGHLEEMLAFHPAATFVYPRRDFRTVVASFCNALEAAQQPHLTRSPAAIGRIALAYWVPEMHRFQQARARLGNRLKMIEVDYRDMLADPIRHIRSFYEQAGIALSDTGETAIRTWIADNPAGKHGINQYSLERYELTEAMVDDAFGFLDATPSTETQLHV</sequence>
<reference evidence="2" key="1">
    <citation type="submission" date="2015-11" db="EMBL/GenBank/DDBJ databases">
        <title>Complete genome sequence of a polyethylene-glycol degrader Sphingopyxis macrogoltabida 203N (NBRC 111659).</title>
        <authorList>
            <person name="Yoshiyuki O."/>
            <person name="Shouta N."/>
            <person name="Nagata Y."/>
            <person name="Numata M."/>
            <person name="Tsuchikane K."/>
            <person name="Hosoyama A."/>
            <person name="Yamazoe A."/>
            <person name="Tsuda M."/>
            <person name="Fujita N."/>
            <person name="Kawai F."/>
        </authorList>
    </citation>
    <scope>NUCLEOTIDE SEQUENCE [LARGE SCALE GENOMIC DNA]</scope>
    <source>
        <strain evidence="2">203N</strain>
    </source>
</reference>
<organism evidence="1 2">
    <name type="scientific">Sphingopyxis macrogoltabida</name>
    <name type="common">Sphingomonas macrogoltabidus</name>
    <dbReference type="NCBI Taxonomy" id="33050"/>
    <lineage>
        <taxon>Bacteria</taxon>
        <taxon>Pseudomonadati</taxon>
        <taxon>Pseudomonadota</taxon>
        <taxon>Alphaproteobacteria</taxon>
        <taxon>Sphingomonadales</taxon>
        <taxon>Sphingomonadaceae</taxon>
        <taxon>Sphingopyxis</taxon>
    </lineage>
</organism>
<dbReference type="InterPro" id="IPR052736">
    <property type="entry name" value="Stf3_sulfotransferase"/>
</dbReference>
<name>A0AAC8YXX7_SPHMC</name>
<dbReference type="AlphaFoldDB" id="A0AAC8YXX7"/>
<evidence type="ECO:0000313" key="1">
    <source>
        <dbReference type="EMBL" id="AMU87984.1"/>
    </source>
</evidence>
<dbReference type="SUPFAM" id="SSF52540">
    <property type="entry name" value="P-loop containing nucleoside triphosphate hydrolases"/>
    <property type="match status" value="1"/>
</dbReference>
<accession>A0AAC8YXX7</accession>
<dbReference type="KEGG" id="smaz:LH19_02855"/>
<dbReference type="InterPro" id="IPR027417">
    <property type="entry name" value="P-loop_NTPase"/>
</dbReference>
<gene>
    <name evidence="1" type="ORF">ATM17_02825</name>
</gene>
<dbReference type="PANTHER" id="PTHR36451">
    <property type="entry name" value="PAPS-DEPENDENT SULFOTRANSFERASE STF3"/>
    <property type="match status" value="1"/>
</dbReference>
<dbReference type="RefSeq" id="WP_054724735.1">
    <property type="nucleotide sequence ID" value="NZ_CP009429.1"/>
</dbReference>
<dbReference type="Gene3D" id="3.40.50.300">
    <property type="entry name" value="P-loop containing nucleotide triphosphate hydrolases"/>
    <property type="match status" value="1"/>
</dbReference>